<organism evidence="5">
    <name type="scientific">Siphoviridae sp. ctGuJ10</name>
    <dbReference type="NCBI Taxonomy" id="2825418"/>
    <lineage>
        <taxon>Viruses</taxon>
        <taxon>Duplodnaviria</taxon>
        <taxon>Heunggongvirae</taxon>
        <taxon>Uroviricota</taxon>
        <taxon>Caudoviricetes</taxon>
    </lineage>
</organism>
<name>A0A8S5PUA8_9CAUD</name>
<evidence type="ECO:0000256" key="2">
    <source>
        <dbReference type="ARBA" id="ARBA00022844"/>
    </source>
</evidence>
<evidence type="ECO:0000256" key="1">
    <source>
        <dbReference type="ARBA" id="ARBA00004328"/>
    </source>
</evidence>
<feature type="domain" description="Phage capsid-like C-terminal" evidence="4">
    <location>
        <begin position="109"/>
        <end position="365"/>
    </location>
</feature>
<keyword evidence="2" id="KW-0946">Virion</keyword>
<comment type="subcellular location">
    <subcellularLocation>
        <location evidence="1">Virion</location>
    </subcellularLocation>
</comment>
<evidence type="ECO:0000259" key="4">
    <source>
        <dbReference type="Pfam" id="PF05065"/>
    </source>
</evidence>
<dbReference type="EMBL" id="BK015503">
    <property type="protein sequence ID" value="DAE10099.1"/>
    <property type="molecule type" value="Genomic_DNA"/>
</dbReference>
<keyword evidence="3" id="KW-0175">Coiled coil</keyword>
<dbReference type="InterPro" id="IPR054612">
    <property type="entry name" value="Phage_capsid-like_C"/>
</dbReference>
<evidence type="ECO:0000256" key="3">
    <source>
        <dbReference type="SAM" id="Coils"/>
    </source>
</evidence>
<accession>A0A8S5PUA8</accession>
<evidence type="ECO:0000313" key="5">
    <source>
        <dbReference type="EMBL" id="DAE10099.1"/>
    </source>
</evidence>
<feature type="coiled-coil region" evidence="3">
    <location>
        <begin position="1"/>
        <end position="51"/>
    </location>
</feature>
<dbReference type="Pfam" id="PF05065">
    <property type="entry name" value="Phage_capsid"/>
    <property type="match status" value="1"/>
</dbReference>
<dbReference type="GO" id="GO:0044423">
    <property type="term" value="C:virion component"/>
    <property type="evidence" value="ECO:0007669"/>
    <property type="project" value="UniProtKB-KW"/>
</dbReference>
<proteinExistence type="predicted"/>
<dbReference type="SUPFAM" id="SSF56563">
    <property type="entry name" value="Major capsid protein gp5"/>
    <property type="match status" value="1"/>
</dbReference>
<sequence length="376" mass="42401">MDTLMEQIKNLQTEVRSLLDAGKIDEAESKMSEVRSLKERLKLMKEVEENERSLLLSQGNPHQSSLLENRINKDDSRTQLRSVVKYAMGKELSSEEREAVLVKDNLAAIPEEYVNQLQILKDGYPSLKQYCHVVPVSSPSGRMPFSKIGGKRLSKLTDGNAIPNGTPSKVEQVKYDVDDYGDLMPISNDLTDDEVVDIVENVIKADFAESAVNTENDEIMGIVNASKSDIAGKDYGDIENVIDTISPNLRMGTIIITNTNSYGWLNNLKDKDNKRLDLVKTINGKRYFHERELVELSNDDIQPATEGNYVFYVVNLFALVKFFDRKAYSLAISDQFFFGNNQKALRVLERFDTQKLDDRACKKIEIPSTTVAPASK</sequence>
<dbReference type="InterPro" id="IPR024455">
    <property type="entry name" value="Phage_capsid"/>
</dbReference>
<dbReference type="NCBIfam" id="TIGR01554">
    <property type="entry name" value="major_cap_HK97"/>
    <property type="match status" value="1"/>
</dbReference>
<reference evidence="5" key="1">
    <citation type="journal article" date="2021" name="Proc. Natl. Acad. Sci. U.S.A.">
        <title>A Catalog of Tens of Thousands of Viruses from Human Metagenomes Reveals Hidden Associations with Chronic Diseases.</title>
        <authorList>
            <person name="Tisza M.J."/>
            <person name="Buck C.B."/>
        </authorList>
    </citation>
    <scope>NUCLEOTIDE SEQUENCE</scope>
    <source>
        <strain evidence="5">CtGuJ10</strain>
    </source>
</reference>
<protein>
    <submittedName>
        <fullName evidence="5">Major capsid protein</fullName>
    </submittedName>
</protein>